<feature type="transmembrane region" description="Helical" evidence="7">
    <location>
        <begin position="106"/>
        <end position="127"/>
    </location>
</feature>
<feature type="transmembrane region" description="Helical" evidence="7">
    <location>
        <begin position="12"/>
        <end position="31"/>
    </location>
</feature>
<name>A0A4R2KPH2_9GAMM</name>
<dbReference type="Proteomes" id="UP000294980">
    <property type="component" value="Unassembled WGS sequence"/>
</dbReference>
<accession>A0A4R2KPH2</accession>
<keyword evidence="4 7" id="KW-0812">Transmembrane</keyword>
<keyword evidence="6 7" id="KW-0472">Membrane</keyword>
<evidence type="ECO:0000256" key="3">
    <source>
        <dbReference type="ARBA" id="ARBA00022475"/>
    </source>
</evidence>
<feature type="transmembrane region" description="Helical" evidence="7">
    <location>
        <begin position="71"/>
        <end position="100"/>
    </location>
</feature>
<protein>
    <submittedName>
        <fullName evidence="8">Putative membrane protein</fullName>
    </submittedName>
</protein>
<sequence>MYIDPALLPSWLPLLTLLVMLLWLACAAWYVPWVALKEAPSRVHLVAGGSVACLFLWLMNVRGIEDLVFHLLGMTTLTLMLGWSLATLAGTVVLLVYLVISDLSLAGFAPAWFFTVGAPAAVTWAVGRCLYRSELRNPFVFILGAGFAGGALVVLVDAVLALCLFSAVGLGAWTARALEVFPVLFLIMFSEGFVNGMCVSALAVFYPSWMKTLDENFYFGE</sequence>
<keyword evidence="9" id="KW-1185">Reference proteome</keyword>
<comment type="subcellular location">
    <subcellularLocation>
        <location evidence="1">Cell membrane</location>
        <topology evidence="1">Multi-pass membrane protein</topology>
    </subcellularLocation>
</comment>
<evidence type="ECO:0000256" key="6">
    <source>
        <dbReference type="ARBA" id="ARBA00023136"/>
    </source>
</evidence>
<dbReference type="InterPro" id="IPR002751">
    <property type="entry name" value="CbiM/NikMN"/>
</dbReference>
<dbReference type="EMBL" id="SLWX01000005">
    <property type="protein sequence ID" value="TCO76101.1"/>
    <property type="molecule type" value="Genomic_DNA"/>
</dbReference>
<feature type="transmembrane region" description="Helical" evidence="7">
    <location>
        <begin position="139"/>
        <end position="168"/>
    </location>
</feature>
<dbReference type="RefSeq" id="WP_117315609.1">
    <property type="nucleotide sequence ID" value="NZ_QQSW01000003.1"/>
</dbReference>
<reference evidence="8 9" key="1">
    <citation type="submission" date="2019-03" db="EMBL/GenBank/DDBJ databases">
        <title>Genomic Encyclopedia of Type Strains, Phase IV (KMG-IV): sequencing the most valuable type-strain genomes for metagenomic binning, comparative biology and taxonomic classification.</title>
        <authorList>
            <person name="Goeker M."/>
        </authorList>
    </citation>
    <scope>NUCLEOTIDE SEQUENCE [LARGE SCALE GENOMIC DNA]</scope>
    <source>
        <strain evidence="8 9">DSM 23344</strain>
    </source>
</reference>
<dbReference type="GO" id="GO:0005886">
    <property type="term" value="C:plasma membrane"/>
    <property type="evidence" value="ECO:0007669"/>
    <property type="project" value="UniProtKB-SubCell"/>
</dbReference>
<evidence type="ECO:0000256" key="4">
    <source>
        <dbReference type="ARBA" id="ARBA00022692"/>
    </source>
</evidence>
<feature type="transmembrane region" description="Helical" evidence="7">
    <location>
        <begin position="180"/>
        <end position="206"/>
    </location>
</feature>
<evidence type="ECO:0000256" key="5">
    <source>
        <dbReference type="ARBA" id="ARBA00022989"/>
    </source>
</evidence>
<keyword evidence="2" id="KW-0813">Transport</keyword>
<gene>
    <name evidence="8" type="ORF">EV688_10561</name>
</gene>
<dbReference type="OrthoDB" id="5297929at2"/>
<dbReference type="Gene3D" id="1.10.1760.20">
    <property type="match status" value="1"/>
</dbReference>
<proteinExistence type="predicted"/>
<dbReference type="GO" id="GO:0000041">
    <property type="term" value="P:transition metal ion transport"/>
    <property type="evidence" value="ECO:0007669"/>
    <property type="project" value="InterPro"/>
</dbReference>
<keyword evidence="5 7" id="KW-1133">Transmembrane helix</keyword>
<feature type="transmembrane region" description="Helical" evidence="7">
    <location>
        <begin position="43"/>
        <end position="59"/>
    </location>
</feature>
<dbReference type="AlphaFoldDB" id="A0A4R2KPH2"/>
<dbReference type="Pfam" id="PF01891">
    <property type="entry name" value="CbiM"/>
    <property type="match status" value="1"/>
</dbReference>
<evidence type="ECO:0000313" key="8">
    <source>
        <dbReference type="EMBL" id="TCO76101.1"/>
    </source>
</evidence>
<evidence type="ECO:0000313" key="9">
    <source>
        <dbReference type="Proteomes" id="UP000294980"/>
    </source>
</evidence>
<comment type="caution">
    <text evidence="8">The sequence shown here is derived from an EMBL/GenBank/DDBJ whole genome shotgun (WGS) entry which is preliminary data.</text>
</comment>
<evidence type="ECO:0000256" key="1">
    <source>
        <dbReference type="ARBA" id="ARBA00004651"/>
    </source>
</evidence>
<organism evidence="8 9">
    <name type="scientific">Chromatocurvus halotolerans</name>
    <dbReference type="NCBI Taxonomy" id="1132028"/>
    <lineage>
        <taxon>Bacteria</taxon>
        <taxon>Pseudomonadati</taxon>
        <taxon>Pseudomonadota</taxon>
        <taxon>Gammaproteobacteria</taxon>
        <taxon>Cellvibrionales</taxon>
        <taxon>Halieaceae</taxon>
        <taxon>Chromatocurvus</taxon>
    </lineage>
</organism>
<evidence type="ECO:0000256" key="2">
    <source>
        <dbReference type="ARBA" id="ARBA00022448"/>
    </source>
</evidence>
<evidence type="ECO:0000256" key="7">
    <source>
        <dbReference type="SAM" id="Phobius"/>
    </source>
</evidence>
<keyword evidence="3" id="KW-1003">Cell membrane</keyword>